<dbReference type="Pfam" id="PF02686">
    <property type="entry name" value="GatC"/>
    <property type="match status" value="1"/>
</dbReference>
<organism evidence="1 2">
    <name type="scientific">Ectocarpus siliculosus</name>
    <name type="common">Brown alga</name>
    <name type="synonym">Conferva siliculosa</name>
    <dbReference type="NCBI Taxonomy" id="2880"/>
    <lineage>
        <taxon>Eukaryota</taxon>
        <taxon>Sar</taxon>
        <taxon>Stramenopiles</taxon>
        <taxon>Ochrophyta</taxon>
        <taxon>PX clade</taxon>
        <taxon>Phaeophyceae</taxon>
        <taxon>Ectocarpales</taxon>
        <taxon>Ectocarpaceae</taxon>
        <taxon>Ectocarpus</taxon>
    </lineage>
</organism>
<proteinExistence type="predicted"/>
<dbReference type="AlphaFoldDB" id="D7FKR2"/>
<dbReference type="GO" id="GO:0016740">
    <property type="term" value="F:transferase activity"/>
    <property type="evidence" value="ECO:0007669"/>
    <property type="project" value="UniProtKB-KW"/>
</dbReference>
<dbReference type="Gene3D" id="1.10.20.60">
    <property type="entry name" value="Glu-tRNAGln amidotransferase C subunit, N-terminal domain"/>
    <property type="match status" value="1"/>
</dbReference>
<dbReference type="Proteomes" id="UP000002630">
    <property type="component" value="Linkage Group LG11"/>
</dbReference>
<accession>D7FKR2</accession>
<dbReference type="EMBL" id="FN648046">
    <property type="protein sequence ID" value="CBJ29461.1"/>
    <property type="molecule type" value="Genomic_DNA"/>
</dbReference>
<reference evidence="1 2" key="1">
    <citation type="journal article" date="2010" name="Nature">
        <title>The Ectocarpus genome and the independent evolution of multicellularity in brown algae.</title>
        <authorList>
            <person name="Cock J.M."/>
            <person name="Sterck L."/>
            <person name="Rouze P."/>
            <person name="Scornet D."/>
            <person name="Allen A.E."/>
            <person name="Amoutzias G."/>
            <person name="Anthouard V."/>
            <person name="Artiguenave F."/>
            <person name="Aury J.M."/>
            <person name="Badger J.H."/>
            <person name="Beszteri B."/>
            <person name="Billiau K."/>
            <person name="Bonnet E."/>
            <person name="Bothwell J.H."/>
            <person name="Bowler C."/>
            <person name="Boyen C."/>
            <person name="Brownlee C."/>
            <person name="Carrano C.J."/>
            <person name="Charrier B."/>
            <person name="Cho G.Y."/>
            <person name="Coelho S.M."/>
            <person name="Collen J."/>
            <person name="Corre E."/>
            <person name="Da Silva C."/>
            <person name="Delage L."/>
            <person name="Delaroque N."/>
            <person name="Dittami S.M."/>
            <person name="Doulbeau S."/>
            <person name="Elias M."/>
            <person name="Farnham G."/>
            <person name="Gachon C.M."/>
            <person name="Gschloessl B."/>
            <person name="Heesch S."/>
            <person name="Jabbari K."/>
            <person name="Jubin C."/>
            <person name="Kawai H."/>
            <person name="Kimura K."/>
            <person name="Kloareg B."/>
            <person name="Kupper F.C."/>
            <person name="Lang D."/>
            <person name="Le Bail A."/>
            <person name="Leblanc C."/>
            <person name="Lerouge P."/>
            <person name="Lohr M."/>
            <person name="Lopez P.J."/>
            <person name="Martens C."/>
            <person name="Maumus F."/>
            <person name="Michel G."/>
            <person name="Miranda-Saavedra D."/>
            <person name="Morales J."/>
            <person name="Moreau H."/>
            <person name="Motomura T."/>
            <person name="Nagasato C."/>
            <person name="Napoli C.A."/>
            <person name="Nelson D.R."/>
            <person name="Nyvall-Collen P."/>
            <person name="Peters A.F."/>
            <person name="Pommier C."/>
            <person name="Potin P."/>
            <person name="Poulain J."/>
            <person name="Quesneville H."/>
            <person name="Read B."/>
            <person name="Rensing S.A."/>
            <person name="Ritter A."/>
            <person name="Rousvoal S."/>
            <person name="Samanta M."/>
            <person name="Samson G."/>
            <person name="Schroeder D.C."/>
            <person name="Segurens B."/>
            <person name="Strittmatter M."/>
            <person name="Tonon T."/>
            <person name="Tregear J.W."/>
            <person name="Valentin K."/>
            <person name="von Dassow P."/>
            <person name="Yamagishi T."/>
            <person name="Van de Peer Y."/>
            <person name="Wincker P."/>
        </authorList>
    </citation>
    <scope>NUCLEOTIDE SEQUENCE [LARGE SCALE GENOMIC DNA]</scope>
    <source>
        <strain evidence="2">Ec32 / CCAP1310/4</strain>
    </source>
</reference>
<keyword evidence="2" id="KW-1185">Reference proteome</keyword>
<name>D7FKR2_ECTSI</name>
<dbReference type="OrthoDB" id="2020502at2759"/>
<dbReference type="EMBL" id="FN649736">
    <property type="protein sequence ID" value="CBJ29461.1"/>
    <property type="molecule type" value="Genomic_DNA"/>
</dbReference>
<dbReference type="GO" id="GO:0006450">
    <property type="term" value="P:regulation of translational fidelity"/>
    <property type="evidence" value="ECO:0007669"/>
    <property type="project" value="InterPro"/>
</dbReference>
<gene>
    <name evidence="1" type="ORF">Esi_0147_0055</name>
</gene>
<sequence length="163" mass="17416">MISTALDTRMTARLCVVALTFASLAVLSPCAAFLLASRGRAPPGTRCKPAPSRNSCAAALPATTKVDITPDLVRKTAMLAQIQVSDEEVDVLAPRMEEFLGFVETMKEVAEASDGAFATLNCGSDFLREDSADRFSNVAAIMENMPIEEGNYLRVPKVGEDEG</sequence>
<dbReference type="InterPro" id="IPR003837">
    <property type="entry name" value="GatC"/>
</dbReference>
<protein>
    <submittedName>
        <fullName evidence="1">Glutamyl-tRNA(Gln) and/or aspartyl-tRNA(Asn) amidotransferase, C subunit</fullName>
    </submittedName>
</protein>
<dbReference type="SUPFAM" id="SSF141000">
    <property type="entry name" value="Glu-tRNAGln amidotransferase C subunit"/>
    <property type="match status" value="1"/>
</dbReference>
<evidence type="ECO:0000313" key="1">
    <source>
        <dbReference type="EMBL" id="CBJ29461.1"/>
    </source>
</evidence>
<evidence type="ECO:0000313" key="2">
    <source>
        <dbReference type="Proteomes" id="UP000002630"/>
    </source>
</evidence>
<dbReference type="InterPro" id="IPR036113">
    <property type="entry name" value="Asp/Glu-ADT_sf_sub_c"/>
</dbReference>
<dbReference type="InParanoid" id="D7FKR2"/>